<dbReference type="SUPFAM" id="SSF47769">
    <property type="entry name" value="SAM/Pointed domain"/>
    <property type="match status" value="1"/>
</dbReference>
<dbReference type="Proteomes" id="UP000240493">
    <property type="component" value="Unassembled WGS sequence"/>
</dbReference>
<dbReference type="InterPro" id="IPR009071">
    <property type="entry name" value="HMG_box_dom"/>
</dbReference>
<dbReference type="Gene3D" id="1.10.30.10">
    <property type="entry name" value="High mobility group box domain"/>
    <property type="match status" value="1"/>
</dbReference>
<evidence type="ECO:0000259" key="5">
    <source>
        <dbReference type="PROSITE" id="PS50105"/>
    </source>
</evidence>
<dbReference type="InterPro" id="IPR051965">
    <property type="entry name" value="ChromReg_NeuronalGeneExpr"/>
</dbReference>
<dbReference type="GO" id="GO:0010468">
    <property type="term" value="P:regulation of gene expression"/>
    <property type="evidence" value="ECO:0007669"/>
    <property type="project" value="TreeGrafter"/>
</dbReference>
<gene>
    <name evidence="7" type="ORF">M441DRAFT_42585</name>
</gene>
<dbReference type="PANTHER" id="PTHR46040">
    <property type="entry name" value="HIGH MOBILITY GROUP PROTEIN 2"/>
    <property type="match status" value="1"/>
</dbReference>
<feature type="region of interest" description="Disordered" evidence="4">
    <location>
        <begin position="232"/>
        <end position="299"/>
    </location>
</feature>
<dbReference type="SUPFAM" id="SSF47095">
    <property type="entry name" value="HMG-box"/>
    <property type="match status" value="1"/>
</dbReference>
<feature type="compositionally biased region" description="Basic and acidic residues" evidence="4">
    <location>
        <begin position="261"/>
        <end position="273"/>
    </location>
</feature>
<feature type="region of interest" description="Disordered" evidence="4">
    <location>
        <begin position="398"/>
        <end position="451"/>
    </location>
</feature>
<evidence type="ECO:0000259" key="6">
    <source>
        <dbReference type="PROSITE" id="PS50118"/>
    </source>
</evidence>
<proteinExistence type="predicted"/>
<evidence type="ECO:0008006" key="9">
    <source>
        <dbReference type="Google" id="ProtNLM"/>
    </source>
</evidence>
<organism evidence="7 8">
    <name type="scientific">Trichoderma asperellum (strain ATCC 204424 / CBS 433.97 / NBRC 101777)</name>
    <dbReference type="NCBI Taxonomy" id="1042311"/>
    <lineage>
        <taxon>Eukaryota</taxon>
        <taxon>Fungi</taxon>
        <taxon>Dikarya</taxon>
        <taxon>Ascomycota</taxon>
        <taxon>Pezizomycotina</taxon>
        <taxon>Sordariomycetes</taxon>
        <taxon>Hypocreomycetidae</taxon>
        <taxon>Hypocreales</taxon>
        <taxon>Hypocreaceae</taxon>
        <taxon>Trichoderma</taxon>
    </lineage>
</organism>
<dbReference type="InterPro" id="IPR013761">
    <property type="entry name" value="SAM/pointed_sf"/>
</dbReference>
<evidence type="ECO:0000313" key="7">
    <source>
        <dbReference type="EMBL" id="PTB46836.1"/>
    </source>
</evidence>
<accession>A0A2T3ZPV5</accession>
<dbReference type="Gene3D" id="1.10.150.50">
    <property type="entry name" value="Transcription Factor, Ets-1"/>
    <property type="match status" value="1"/>
</dbReference>
<name>A0A2T3ZPV5_TRIA4</name>
<evidence type="ECO:0000256" key="4">
    <source>
        <dbReference type="SAM" id="MobiDB-lite"/>
    </source>
</evidence>
<keyword evidence="1 3" id="KW-0238">DNA-binding</keyword>
<dbReference type="EMBL" id="KZ679256">
    <property type="protein sequence ID" value="PTB46836.1"/>
    <property type="molecule type" value="Genomic_DNA"/>
</dbReference>
<evidence type="ECO:0000256" key="1">
    <source>
        <dbReference type="ARBA" id="ARBA00023125"/>
    </source>
</evidence>
<evidence type="ECO:0000313" key="8">
    <source>
        <dbReference type="Proteomes" id="UP000240493"/>
    </source>
</evidence>
<dbReference type="AlphaFoldDB" id="A0A2T3ZPV5"/>
<dbReference type="PROSITE" id="PS50105">
    <property type="entry name" value="SAM_DOMAIN"/>
    <property type="match status" value="1"/>
</dbReference>
<feature type="compositionally biased region" description="Low complexity" evidence="4">
    <location>
        <begin position="237"/>
        <end position="260"/>
    </location>
</feature>
<feature type="domain" description="SAM" evidence="5">
    <location>
        <begin position="12"/>
        <end position="74"/>
    </location>
</feature>
<dbReference type="Pfam" id="PF00505">
    <property type="entry name" value="HMG_box"/>
    <property type="match status" value="1"/>
</dbReference>
<dbReference type="PANTHER" id="PTHR46040:SF3">
    <property type="entry name" value="HIGH MOBILITY GROUP PROTEIN 2"/>
    <property type="match status" value="1"/>
</dbReference>
<dbReference type="STRING" id="1042311.A0A2T3ZPV5"/>
<feature type="region of interest" description="Disordered" evidence="4">
    <location>
        <begin position="89"/>
        <end position="129"/>
    </location>
</feature>
<keyword evidence="2 3" id="KW-0539">Nucleus</keyword>
<dbReference type="OrthoDB" id="1919336at2759"/>
<reference evidence="7 8" key="1">
    <citation type="submission" date="2016-07" db="EMBL/GenBank/DDBJ databases">
        <title>Multiple horizontal gene transfer events from other fungi enriched the ability of initially mycotrophic Trichoderma (Ascomycota) to feed on dead plant biomass.</title>
        <authorList>
            <consortium name="DOE Joint Genome Institute"/>
            <person name="Aerts A."/>
            <person name="Atanasova L."/>
            <person name="Chenthamara K."/>
            <person name="Zhang J."/>
            <person name="Grujic M."/>
            <person name="Henrissat B."/>
            <person name="Kuo A."/>
            <person name="Salamov A."/>
            <person name="Lipzen A."/>
            <person name="Labutti K."/>
            <person name="Barry K."/>
            <person name="Miao Y."/>
            <person name="Rahimi M.J."/>
            <person name="Shen Q."/>
            <person name="Grigoriev I.V."/>
            <person name="Kubicek C.P."/>
            <person name="Druzhinina I.S."/>
        </authorList>
    </citation>
    <scope>NUCLEOTIDE SEQUENCE [LARGE SCALE GENOMIC DNA]</scope>
    <source>
        <strain evidence="7 8">CBS 433.97</strain>
    </source>
</reference>
<dbReference type="PROSITE" id="PS50118">
    <property type="entry name" value="HMG_BOX_2"/>
    <property type="match status" value="1"/>
</dbReference>
<feature type="compositionally biased region" description="Basic and acidic residues" evidence="4">
    <location>
        <begin position="89"/>
        <end position="102"/>
    </location>
</feature>
<evidence type="ECO:0000256" key="2">
    <source>
        <dbReference type="ARBA" id="ARBA00023242"/>
    </source>
</evidence>
<sequence length="476" mass="52751">MRTQPAQMKQDLETIFRELGISQYLDTFVEQGFDTWDTILDIQESDLWILSDALGVKLGHRRRLQRRIANARGIDPSISLSSIKAAIEEGKHDGTYKRREPGPGDGSSGPKRKYRRHPKPDENAPERPMSAYVLFSNKLRESLKGDRSLTFTEIAKLVGEHWQNLSLPEREVYEGQARQSKERYYREMAVYKETPEYRKYMKYLDEFNDKQSKPSQRNEDAKRARLDQHELMHDHNGSGSSIVSGSTILGGSTSTASGSSSERRRDSESRESPNPRQNSVNLVFSGPESHHSSAAPIPSPASAYFEVDMTKRGSSSGHLRQGSSSLRGVTQMVPHQVDMPQQQQQHLPSLSDMLASGQRRLDAPVIEPAGLPHAFTATHHRPSASQGEHALLPVSVPALHHESSSSGSSVPTVASSRASRRLSEGPLPIHALLSDQSQTPHRGDEGPLYTASYVASPVERGRSAFGPYQGPKGYGT</sequence>
<dbReference type="GO" id="GO:0005634">
    <property type="term" value="C:nucleus"/>
    <property type="evidence" value="ECO:0007669"/>
    <property type="project" value="UniProtKB-UniRule"/>
</dbReference>
<dbReference type="SMART" id="SM00398">
    <property type="entry name" value="HMG"/>
    <property type="match status" value="1"/>
</dbReference>
<dbReference type="InterPro" id="IPR001660">
    <property type="entry name" value="SAM"/>
</dbReference>
<feature type="DNA-binding region" description="HMG box" evidence="3">
    <location>
        <begin position="125"/>
        <end position="192"/>
    </location>
</feature>
<feature type="domain" description="HMG box" evidence="6">
    <location>
        <begin position="125"/>
        <end position="192"/>
    </location>
</feature>
<dbReference type="GO" id="GO:0003677">
    <property type="term" value="F:DNA binding"/>
    <property type="evidence" value="ECO:0007669"/>
    <property type="project" value="UniProtKB-UniRule"/>
</dbReference>
<feature type="compositionally biased region" description="Low complexity" evidence="4">
    <location>
        <begin position="404"/>
        <end position="416"/>
    </location>
</feature>
<keyword evidence="8" id="KW-1185">Reference proteome</keyword>
<protein>
    <recommendedName>
        <fullName evidence="9">HMG box domain-containing protein</fullName>
    </recommendedName>
</protein>
<evidence type="ECO:0000256" key="3">
    <source>
        <dbReference type="PROSITE-ProRule" id="PRU00267"/>
    </source>
</evidence>
<dbReference type="Pfam" id="PF00536">
    <property type="entry name" value="SAM_1"/>
    <property type="match status" value="1"/>
</dbReference>
<dbReference type="InterPro" id="IPR036910">
    <property type="entry name" value="HMG_box_dom_sf"/>
</dbReference>